<comment type="similarity">
    <text evidence="2 6">Belongs to the GDT1 family.</text>
</comment>
<evidence type="ECO:0000256" key="1">
    <source>
        <dbReference type="ARBA" id="ARBA00004141"/>
    </source>
</evidence>
<keyword evidence="3 6" id="KW-0812">Transmembrane</keyword>
<dbReference type="GO" id="GO:0032472">
    <property type="term" value="P:Golgi calcium ion transport"/>
    <property type="evidence" value="ECO:0007669"/>
    <property type="project" value="TreeGrafter"/>
</dbReference>
<name>A0A448YNX8_BRENA</name>
<keyword evidence="6" id="KW-0732">Signal</keyword>
<keyword evidence="9" id="KW-1185">Reference proteome</keyword>
<evidence type="ECO:0000256" key="3">
    <source>
        <dbReference type="ARBA" id="ARBA00022692"/>
    </source>
</evidence>
<dbReference type="Proteomes" id="UP000290900">
    <property type="component" value="Unassembled WGS sequence"/>
</dbReference>
<feature type="transmembrane region" description="Helical" evidence="6">
    <location>
        <begin position="112"/>
        <end position="131"/>
    </location>
</feature>
<dbReference type="GO" id="GO:0005384">
    <property type="term" value="F:manganese ion transmembrane transporter activity"/>
    <property type="evidence" value="ECO:0007669"/>
    <property type="project" value="TreeGrafter"/>
</dbReference>
<evidence type="ECO:0000256" key="7">
    <source>
        <dbReference type="SAM" id="MobiDB-lite"/>
    </source>
</evidence>
<dbReference type="Pfam" id="PF01169">
    <property type="entry name" value="GDT1"/>
    <property type="match status" value="2"/>
</dbReference>
<feature type="compositionally biased region" description="Polar residues" evidence="7">
    <location>
        <begin position="47"/>
        <end position="56"/>
    </location>
</feature>
<keyword evidence="5 6" id="KW-0472">Membrane</keyword>
<feature type="compositionally biased region" description="Basic and acidic residues" evidence="7">
    <location>
        <begin position="57"/>
        <end position="73"/>
    </location>
</feature>
<dbReference type="GO" id="GO:0032468">
    <property type="term" value="P:Golgi calcium ion homeostasis"/>
    <property type="evidence" value="ECO:0007669"/>
    <property type="project" value="TreeGrafter"/>
</dbReference>
<organism evidence="8 9">
    <name type="scientific">Brettanomyces naardenensis</name>
    <name type="common">Yeast</name>
    <dbReference type="NCBI Taxonomy" id="13370"/>
    <lineage>
        <taxon>Eukaryota</taxon>
        <taxon>Fungi</taxon>
        <taxon>Dikarya</taxon>
        <taxon>Ascomycota</taxon>
        <taxon>Saccharomycotina</taxon>
        <taxon>Pichiomycetes</taxon>
        <taxon>Pichiales</taxon>
        <taxon>Pichiaceae</taxon>
        <taxon>Brettanomyces</taxon>
    </lineage>
</organism>
<dbReference type="GO" id="GO:0005794">
    <property type="term" value="C:Golgi apparatus"/>
    <property type="evidence" value="ECO:0007669"/>
    <property type="project" value="TreeGrafter"/>
</dbReference>
<dbReference type="FunCoup" id="A0A448YNX8">
    <property type="interactions" value="676"/>
</dbReference>
<evidence type="ECO:0000256" key="5">
    <source>
        <dbReference type="ARBA" id="ARBA00023136"/>
    </source>
</evidence>
<feature type="signal peptide" evidence="6">
    <location>
        <begin position="1"/>
        <end position="18"/>
    </location>
</feature>
<feature type="region of interest" description="Disordered" evidence="7">
    <location>
        <begin position="43"/>
        <end position="73"/>
    </location>
</feature>
<feature type="transmembrane region" description="Helical" evidence="6">
    <location>
        <begin position="143"/>
        <end position="160"/>
    </location>
</feature>
<feature type="chain" id="PRO_5018821907" description="GDT1 family protein" evidence="6">
    <location>
        <begin position="19"/>
        <end position="318"/>
    </location>
</feature>
<evidence type="ECO:0000256" key="4">
    <source>
        <dbReference type="ARBA" id="ARBA00022989"/>
    </source>
</evidence>
<dbReference type="STRING" id="13370.A0A448YNX8"/>
<dbReference type="InParanoid" id="A0A448YNX8"/>
<feature type="transmembrane region" description="Helical" evidence="6">
    <location>
        <begin position="293"/>
        <end position="313"/>
    </location>
</feature>
<protein>
    <recommendedName>
        <fullName evidence="6">GDT1 family protein</fullName>
    </recommendedName>
</protein>
<dbReference type="EMBL" id="CAACVR010000023">
    <property type="protein sequence ID" value="VEU22586.1"/>
    <property type="molecule type" value="Genomic_DNA"/>
</dbReference>
<feature type="transmembrane region" description="Helical" evidence="6">
    <location>
        <begin position="259"/>
        <end position="281"/>
    </location>
</feature>
<dbReference type="InterPro" id="IPR049555">
    <property type="entry name" value="GDT1-like_CS"/>
</dbReference>
<dbReference type="PANTHER" id="PTHR12608:SF1">
    <property type="entry name" value="TRANSMEMBRANE PROTEIN 165"/>
    <property type="match status" value="1"/>
</dbReference>
<evidence type="ECO:0000256" key="2">
    <source>
        <dbReference type="ARBA" id="ARBA00009190"/>
    </source>
</evidence>
<dbReference type="PROSITE" id="PS01214">
    <property type="entry name" value="UPF0016"/>
    <property type="match status" value="1"/>
</dbReference>
<dbReference type="OrthoDB" id="442680at2759"/>
<proteinExistence type="inferred from homology"/>
<evidence type="ECO:0000313" key="9">
    <source>
        <dbReference type="Proteomes" id="UP000290900"/>
    </source>
</evidence>
<dbReference type="GO" id="GO:0015085">
    <property type="term" value="F:calcium ion transmembrane transporter activity"/>
    <property type="evidence" value="ECO:0007669"/>
    <property type="project" value="TreeGrafter"/>
</dbReference>
<dbReference type="PANTHER" id="PTHR12608">
    <property type="entry name" value="TRANSMEMBRANE PROTEIN HTP-1 RELATED"/>
    <property type="match status" value="1"/>
</dbReference>
<dbReference type="GO" id="GO:0000329">
    <property type="term" value="C:fungal-type vacuole membrane"/>
    <property type="evidence" value="ECO:0007669"/>
    <property type="project" value="TreeGrafter"/>
</dbReference>
<feature type="transmembrane region" description="Helical" evidence="6">
    <location>
        <begin position="221"/>
        <end position="239"/>
    </location>
</feature>
<accession>A0A448YNX8</accession>
<evidence type="ECO:0000256" key="6">
    <source>
        <dbReference type="RuleBase" id="RU365102"/>
    </source>
</evidence>
<dbReference type="InterPro" id="IPR001727">
    <property type="entry name" value="GDT1-like"/>
</dbReference>
<keyword evidence="4 6" id="KW-1133">Transmembrane helix</keyword>
<comment type="subcellular location">
    <subcellularLocation>
        <location evidence="1 6">Membrane</location>
        <topology evidence="1 6">Multi-pass membrane protein</topology>
    </subcellularLocation>
</comment>
<reference evidence="8 9" key="1">
    <citation type="submission" date="2018-12" db="EMBL/GenBank/DDBJ databases">
        <authorList>
            <person name="Tiukova I."/>
            <person name="Dainat J."/>
        </authorList>
    </citation>
    <scope>NUCLEOTIDE SEQUENCE [LARGE SCALE GENOMIC DNA]</scope>
</reference>
<gene>
    <name evidence="8" type="ORF">BRENAR_LOCUS3317</name>
</gene>
<evidence type="ECO:0000313" key="8">
    <source>
        <dbReference type="EMBL" id="VEU22586.1"/>
    </source>
</evidence>
<dbReference type="AlphaFoldDB" id="A0A448YNX8"/>
<sequence>MKFSRLAVLTALATSSIAVFPKVEIDPSLDGSDLVVIQDAKQDSHGSHTAINNSLHGSKEQERGTKERKPKTEVDSPLHSFLLSISMIIVSEIGDKTFLVAAIMAMRYTKKLVFSAAFAALGLMTVLSGLMGHLLPTLLSRRITQFSAAILFLVFGTKLLKEGLATSKDQGVEGEMNEVEEEISASSINSRAHHAENGIDLDTGIEHLSIDASTSDKVKSVFNYMFSPPWIQTFLMTFLGEWGDRSQIATIALAAGSDYVMVILGGLIGHGLCTGMAVVGGEYLSSKISVRTVLLGGSIAFYIFGVTYLYSAYYDEGD</sequence>